<keyword evidence="4" id="KW-0378">Hydrolase</keyword>
<dbReference type="GO" id="GO:0003723">
    <property type="term" value="F:RNA binding"/>
    <property type="evidence" value="ECO:0007669"/>
    <property type="project" value="InterPro"/>
</dbReference>
<dbReference type="GeneID" id="69534738"/>
<dbReference type="Proteomes" id="UP001174229">
    <property type="component" value="Unassembled WGS sequence"/>
</dbReference>
<dbReference type="SUPFAM" id="SSF63840">
    <property type="entry name" value="Ribonuclease domain of colicin E3"/>
    <property type="match status" value="1"/>
</dbReference>
<reference evidence="4" key="2">
    <citation type="submission" date="2017-04" db="EMBL/GenBank/DDBJ databases">
        <authorList>
            <person name="Afonso C.L."/>
            <person name="Miller P.J."/>
            <person name="Scott M.A."/>
            <person name="Spackman E."/>
            <person name="Goraichik I."/>
            <person name="Dimitrov K.M."/>
            <person name="Suarez D.L."/>
            <person name="Swayne D.E."/>
        </authorList>
    </citation>
    <scope>NUCLEOTIDE SEQUENCE [LARGE SCALE GENOMIC DNA]</scope>
    <source>
        <strain evidence="4">16-00191</strain>
    </source>
</reference>
<evidence type="ECO:0000313" key="3">
    <source>
        <dbReference type="EMBL" id="MDK7393917.1"/>
    </source>
</evidence>
<evidence type="ECO:0000313" key="4">
    <source>
        <dbReference type="EMBL" id="SMD86052.1"/>
    </source>
</evidence>
<evidence type="ECO:0000313" key="5">
    <source>
        <dbReference type="Proteomes" id="UP000194499"/>
    </source>
</evidence>
<dbReference type="InterPro" id="IPR009105">
    <property type="entry name" value="Colicin_E3_ribonuclease"/>
</dbReference>
<reference evidence="3" key="3">
    <citation type="submission" date="2022-11" db="EMBL/GenBank/DDBJ databases">
        <title>WGS-based characterization of Bacillus cereus isolated from food &amp; feed additives.</title>
        <authorList>
            <person name="Bogaerts B."/>
            <person name="Fraiture M.-A."/>
            <person name="Roosens N.H.C."/>
            <person name="De Keersmaecker S.C.J."/>
            <person name="Vanneste K."/>
        </authorList>
    </citation>
    <scope>NUCLEOTIDE SEQUENCE</scope>
    <source>
        <strain evidence="3">74.2</strain>
    </source>
</reference>
<dbReference type="EC" id="3.1.-.-" evidence="4"/>
<dbReference type="GO" id="GO:0043022">
    <property type="term" value="F:ribosome binding"/>
    <property type="evidence" value="ECO:0007669"/>
    <property type="project" value="InterPro"/>
</dbReference>
<dbReference type="GO" id="GO:0016788">
    <property type="term" value="F:hydrolase activity, acting on ester bonds"/>
    <property type="evidence" value="ECO:0007669"/>
    <property type="project" value="InterPro"/>
</dbReference>
<dbReference type="Pfam" id="PF09000">
    <property type="entry name" value="Cytotoxic"/>
    <property type="match status" value="1"/>
</dbReference>
<dbReference type="AlphaFoldDB" id="A0A1Y5Z9U9"/>
<dbReference type="EMBL" id="JAPNPE010000011">
    <property type="protein sequence ID" value="MDK7393917.1"/>
    <property type="molecule type" value="Genomic_DNA"/>
</dbReference>
<feature type="compositionally biased region" description="Basic residues" evidence="1">
    <location>
        <begin position="193"/>
        <end position="207"/>
    </location>
</feature>
<reference evidence="5" key="1">
    <citation type="submission" date="2017-04" db="EMBL/GenBank/DDBJ databases">
        <authorList>
            <person name="Criscuolo A."/>
        </authorList>
    </citation>
    <scope>NUCLEOTIDE SEQUENCE [LARGE SCALE GENOMIC DNA]</scope>
</reference>
<accession>A0A1Y5Z9U9</accession>
<evidence type="ECO:0000259" key="2">
    <source>
        <dbReference type="Pfam" id="PF09000"/>
    </source>
</evidence>
<dbReference type="EMBL" id="FWZB01000033">
    <property type="protein sequence ID" value="SMD86052.1"/>
    <property type="molecule type" value="Genomic_DNA"/>
</dbReference>
<protein>
    <submittedName>
        <fullName evidence="4">Colicin-E3</fullName>
        <ecNumber evidence="4">3.1.-.-</ecNumber>
    </submittedName>
    <submittedName>
        <fullName evidence="3">SAR2788 family putative toxin</fullName>
    </submittedName>
</protein>
<dbReference type="InterPro" id="IPR036725">
    <property type="entry name" value="ColE3_ribonuclease_sf"/>
</dbReference>
<evidence type="ECO:0000256" key="1">
    <source>
        <dbReference type="SAM" id="MobiDB-lite"/>
    </source>
</evidence>
<dbReference type="Proteomes" id="UP000194499">
    <property type="component" value="Unassembled WGS sequence"/>
</dbReference>
<dbReference type="RefSeq" id="WP_046647651.1">
    <property type="nucleotide sequence ID" value="NZ_CP086329.1"/>
</dbReference>
<name>A0A1Y5Z9U9_9BACI</name>
<dbReference type="Gene3D" id="3.10.380.10">
    <property type="entry name" value="Colicin E3-like ribonuclease domain"/>
    <property type="match status" value="1"/>
</dbReference>
<proteinExistence type="predicted"/>
<gene>
    <name evidence="4" type="primary">ceaC</name>
    <name evidence="4" type="ORF">BACERE00191_01581</name>
    <name evidence="3" type="ORF">OWO78_21285</name>
</gene>
<sequence>MQKLLIKIMILTLFITLIPNLGIIVHEANAATQETDLIDQNVEQQVDSSVSEGLNVEVVTDNSAEIIVESAVNAEDFTASTDVSLDKETGDIQVNGNFIDENGEEIKVNFDVEVIESNEEVFIANFRDQKTGKIYEYDTTKLQASVIPAVPVVLALVARAGIQAAIKKWGKTALRQVSKQLTKSNSPVWKGLSSHKGKTKTSGKGSKKKYYEWDHTHNDIEVYDSKGKHLGSMDPLTGDMIKGPVKGRSIKI</sequence>
<dbReference type="NCBIfam" id="NF038340">
    <property type="entry name" value="SAR2788_fam"/>
    <property type="match status" value="1"/>
</dbReference>
<feature type="region of interest" description="Disordered" evidence="1">
    <location>
        <begin position="188"/>
        <end position="207"/>
    </location>
</feature>
<feature type="domain" description="Colicin E3-like ribonuclease" evidence="2">
    <location>
        <begin position="196"/>
        <end position="251"/>
    </location>
</feature>
<organism evidence="4 5">
    <name type="scientific">Bacillus pacificus</name>
    <dbReference type="NCBI Taxonomy" id="2026187"/>
    <lineage>
        <taxon>Bacteria</taxon>
        <taxon>Bacillati</taxon>
        <taxon>Bacillota</taxon>
        <taxon>Bacilli</taxon>
        <taxon>Bacillales</taxon>
        <taxon>Bacillaceae</taxon>
        <taxon>Bacillus</taxon>
        <taxon>Bacillus cereus group</taxon>
    </lineage>
</organism>